<dbReference type="PROSITE" id="PS51708">
    <property type="entry name" value="CHAD"/>
    <property type="match status" value="1"/>
</dbReference>
<dbReference type="SUPFAM" id="SSF55154">
    <property type="entry name" value="CYTH-like phosphatases"/>
    <property type="match status" value="1"/>
</dbReference>
<evidence type="ECO:0000313" key="3">
    <source>
        <dbReference type="EMBL" id="GGF25029.1"/>
    </source>
</evidence>
<dbReference type="RefSeq" id="WP_188677139.1">
    <property type="nucleotide sequence ID" value="NZ_BMGP01000003.1"/>
</dbReference>
<dbReference type="CDD" id="cd07374">
    <property type="entry name" value="CYTH-like_Pase"/>
    <property type="match status" value="1"/>
</dbReference>
<comment type="caution">
    <text evidence="3">The sequence shown here is derived from an EMBL/GenBank/DDBJ whole genome shotgun (WGS) entry which is preliminary data.</text>
</comment>
<dbReference type="InterPro" id="IPR023577">
    <property type="entry name" value="CYTH_domain"/>
</dbReference>
<reference evidence="3 4" key="1">
    <citation type="journal article" date="2014" name="Int. J. Syst. Evol. Microbiol.">
        <title>Complete genome sequence of Corynebacterium casei LMG S-19264T (=DSM 44701T), isolated from a smear-ripened cheese.</title>
        <authorList>
            <consortium name="US DOE Joint Genome Institute (JGI-PGF)"/>
            <person name="Walter F."/>
            <person name="Albersmeier A."/>
            <person name="Kalinowski J."/>
            <person name="Ruckert C."/>
        </authorList>
    </citation>
    <scope>NUCLEOTIDE SEQUENCE [LARGE SCALE GENOMIC DNA]</scope>
    <source>
        <strain evidence="3 4">CGMCC 1.12976</strain>
    </source>
</reference>
<dbReference type="EMBL" id="BMGP01000003">
    <property type="protein sequence ID" value="GGF25029.1"/>
    <property type="molecule type" value="Genomic_DNA"/>
</dbReference>
<feature type="domain" description="CHAD" evidence="2">
    <location>
        <begin position="219"/>
        <end position="513"/>
    </location>
</feature>
<dbReference type="InterPro" id="IPR038186">
    <property type="entry name" value="CHAD_dom_sf"/>
</dbReference>
<evidence type="ECO:0000259" key="2">
    <source>
        <dbReference type="PROSITE" id="PS51708"/>
    </source>
</evidence>
<keyword evidence="4" id="KW-1185">Reference proteome</keyword>
<dbReference type="PROSITE" id="PS51707">
    <property type="entry name" value="CYTH"/>
    <property type="match status" value="1"/>
</dbReference>
<accession>A0A917EZ09</accession>
<dbReference type="Pfam" id="PF01928">
    <property type="entry name" value="CYTH"/>
    <property type="match status" value="1"/>
</dbReference>
<dbReference type="PANTHER" id="PTHR39339">
    <property type="entry name" value="SLR1444 PROTEIN"/>
    <property type="match status" value="1"/>
</dbReference>
<dbReference type="PANTHER" id="PTHR39339:SF1">
    <property type="entry name" value="CHAD DOMAIN-CONTAINING PROTEIN"/>
    <property type="match status" value="1"/>
</dbReference>
<dbReference type="InterPro" id="IPR033469">
    <property type="entry name" value="CYTH-like_dom_sf"/>
</dbReference>
<proteinExistence type="predicted"/>
<feature type="domain" description="CYTH" evidence="1">
    <location>
        <begin position="6"/>
        <end position="205"/>
    </location>
</feature>
<dbReference type="Proteomes" id="UP000598775">
    <property type="component" value="Unassembled WGS sequence"/>
</dbReference>
<dbReference type="SMART" id="SM01118">
    <property type="entry name" value="CYTH"/>
    <property type="match status" value="1"/>
</dbReference>
<organism evidence="3 4">
    <name type="scientific">Subtercola lobariae</name>
    <dbReference type="NCBI Taxonomy" id="1588641"/>
    <lineage>
        <taxon>Bacteria</taxon>
        <taxon>Bacillati</taxon>
        <taxon>Actinomycetota</taxon>
        <taxon>Actinomycetes</taxon>
        <taxon>Micrococcales</taxon>
        <taxon>Microbacteriaceae</taxon>
        <taxon>Subtercola</taxon>
    </lineage>
</organism>
<evidence type="ECO:0000313" key="4">
    <source>
        <dbReference type="Proteomes" id="UP000598775"/>
    </source>
</evidence>
<name>A0A917EZ09_9MICO</name>
<dbReference type="SMART" id="SM00880">
    <property type="entry name" value="CHAD"/>
    <property type="match status" value="1"/>
</dbReference>
<gene>
    <name evidence="3" type="ORF">GCM10011399_18150</name>
</gene>
<dbReference type="Pfam" id="PF05235">
    <property type="entry name" value="CHAD"/>
    <property type="match status" value="1"/>
</dbReference>
<dbReference type="Gene3D" id="1.40.20.10">
    <property type="entry name" value="CHAD domain"/>
    <property type="match status" value="1"/>
</dbReference>
<dbReference type="AlphaFoldDB" id="A0A917EZ09"/>
<dbReference type="Gene3D" id="2.40.320.10">
    <property type="entry name" value="Hypothetical Protein Pfu-838710-001"/>
    <property type="match status" value="1"/>
</dbReference>
<evidence type="ECO:0000259" key="1">
    <source>
        <dbReference type="PROSITE" id="PS51707"/>
    </source>
</evidence>
<dbReference type="InterPro" id="IPR007899">
    <property type="entry name" value="CHAD_dom"/>
</dbReference>
<protein>
    <submittedName>
        <fullName evidence="3">Adenylate cyclase</fullName>
    </submittedName>
</protein>
<sequence>MNHEVHVEIERKYDVDDTVSVPDLSGVSSIAQVSEPETATLQAVYYDTDRLDLASQRIVLRRRVGGADEGWHIKLPGDEGRLELHWPLGEESPIPAAVLDLVLVHVRDRELSPVARLTTTRTTFCLFDADGLGLAEVADDLVSAVDETTGLLRVWREWEVELTDNAPGSPKKREALLDAIEKRLAEVGATPSKSISKLAHALGREKLGETPPRWSLRSKSTAGEVLREAVSALTDRLKSADPDVRQDEADSVHAMRSSIRRLRSVFATYRPILASTAAAHLESELAALGVVLGDARDPQVMHDRARNLVRSQSNRKMHDAVLSRLVGSKDDEYHKALNYLHVIMSSPRYFRLLDDLEAFAASAKFNSSSEKPAAKALARGIAHDYARVKKRMAAVNDAANPAEWQERIHAVRKAARRLRFGVEAVTSGDTAIFGDRARRLAQAAERVQDSLGEYRDSVLLQHLLVESSELAFAAGENTFGYGRLHALEQQRADYAIEEYSRARGEFKIAKKWVPQR</sequence>